<evidence type="ECO:0000313" key="3">
    <source>
        <dbReference type="Proteomes" id="UP000296706"/>
    </source>
</evidence>
<dbReference type="RefSeq" id="WP_049995078.1">
    <property type="nucleotide sequence ID" value="NZ_CP031310.1"/>
</dbReference>
<evidence type="ECO:0000313" key="2">
    <source>
        <dbReference type="EMBL" id="QCC51313.1"/>
    </source>
</evidence>
<dbReference type="AlphaFoldDB" id="A0A4D6HBD7"/>
<organism evidence="2 3">
    <name type="scientific">Halapricum salinum</name>
    <dbReference type="NCBI Taxonomy" id="1457250"/>
    <lineage>
        <taxon>Archaea</taxon>
        <taxon>Methanobacteriati</taxon>
        <taxon>Methanobacteriota</taxon>
        <taxon>Stenosarchaea group</taxon>
        <taxon>Halobacteria</taxon>
        <taxon>Halobacteriales</taxon>
        <taxon>Haloarculaceae</taxon>
        <taxon>Halapricum</taxon>
    </lineage>
</organism>
<dbReference type="EMBL" id="CP031310">
    <property type="protein sequence ID" value="QCC51313.1"/>
    <property type="molecule type" value="Genomic_DNA"/>
</dbReference>
<evidence type="ECO:0000259" key="1">
    <source>
        <dbReference type="Pfam" id="PF13186"/>
    </source>
</evidence>
<protein>
    <recommendedName>
        <fullName evidence="1">4Fe4S-binding SPASM domain-containing protein</fullName>
    </recommendedName>
</protein>
<accession>A0A4D6HBD7</accession>
<dbReference type="KEGG" id="hsn:DV733_08685"/>
<dbReference type="STRING" id="1457250.GCA_000755225_01166"/>
<dbReference type="InterPro" id="IPR013785">
    <property type="entry name" value="Aldolase_TIM"/>
</dbReference>
<dbReference type="Gene3D" id="3.20.20.70">
    <property type="entry name" value="Aldolase class I"/>
    <property type="match status" value="1"/>
</dbReference>
<name>A0A4D6HBD7_9EURY</name>
<reference evidence="2 3" key="1">
    <citation type="journal article" date="2019" name="Nat. Commun.">
        <title>A new type of DNA phosphorothioation-based antiviral system in archaea.</title>
        <authorList>
            <person name="Xiong L."/>
            <person name="Liu S."/>
            <person name="Chen S."/>
            <person name="Xiao Y."/>
            <person name="Zhu B."/>
            <person name="Gao Y."/>
            <person name="Zhang Y."/>
            <person name="Chen B."/>
            <person name="Luo J."/>
            <person name="Deng Z."/>
            <person name="Chen X."/>
            <person name="Wang L."/>
            <person name="Chen S."/>
        </authorList>
    </citation>
    <scope>NUCLEOTIDE SEQUENCE [LARGE SCALE GENOMIC DNA]</scope>
    <source>
        <strain evidence="2 3">CBA1105</strain>
    </source>
</reference>
<keyword evidence="3" id="KW-1185">Reference proteome</keyword>
<dbReference type="Pfam" id="PF13186">
    <property type="entry name" value="SPASM"/>
    <property type="match status" value="1"/>
</dbReference>
<dbReference type="GeneID" id="39847932"/>
<feature type="domain" description="4Fe4S-binding SPASM" evidence="1">
    <location>
        <begin position="117"/>
        <end position="186"/>
    </location>
</feature>
<gene>
    <name evidence="2" type="ORF">DV733_08685</name>
</gene>
<sequence>MYGHDKDSFTEITGGQARHYDRLTSNLAFLADFLDDPNKIEIGFRTFDNANPLDNIDDLSGELNRLLDPIRQLHDSGVTVSNFEGEYNNWGGVISEHDLSGLDMELADAKTDKDGPCQLIFNKNIILPDGEVNACACRDVDATLSLGHLDDDSLADVLSPTDNTAYDELITRQNEGDFPAVCETCDYYQSVREPDPMHRSQYTLGEFYEKYDPVADDYEPPK</sequence>
<dbReference type="Proteomes" id="UP000296706">
    <property type="component" value="Chromosome"/>
</dbReference>
<dbReference type="InterPro" id="IPR023885">
    <property type="entry name" value="4Fe4S-binding_SPASM_dom"/>
</dbReference>
<proteinExistence type="predicted"/>
<dbReference type="CDD" id="cd21109">
    <property type="entry name" value="SPASM"/>
    <property type="match status" value="1"/>
</dbReference>